<dbReference type="Proteomes" id="UP000003422">
    <property type="component" value="Unassembled WGS sequence"/>
</dbReference>
<proteinExistence type="predicted"/>
<reference evidence="1 2" key="1">
    <citation type="submission" date="2011-06" db="EMBL/GenBank/DDBJ databases">
        <authorList>
            <person name="Muzny D."/>
            <person name="Qin X."/>
            <person name="Deng J."/>
            <person name="Jiang H."/>
            <person name="Liu Y."/>
            <person name="Qu J."/>
            <person name="Song X.-Z."/>
            <person name="Zhang L."/>
            <person name="Thornton R."/>
            <person name="Coyle M."/>
            <person name="Francisco L."/>
            <person name="Jackson L."/>
            <person name="Javaid M."/>
            <person name="Korchina V."/>
            <person name="Kovar C."/>
            <person name="Mata R."/>
            <person name="Mathew T."/>
            <person name="Ngo R."/>
            <person name="Nguyen L."/>
            <person name="Nguyen N."/>
            <person name="Okwuonu G."/>
            <person name="Ongeri F."/>
            <person name="Pham C."/>
            <person name="Simmons D."/>
            <person name="Wilczek-Boney K."/>
            <person name="Hale W."/>
            <person name="Jakkamsetti A."/>
            <person name="Pham P."/>
            <person name="Ruth R."/>
            <person name="San Lucas F."/>
            <person name="Warren J."/>
            <person name="Zhang J."/>
            <person name="Zhao Z."/>
            <person name="Zhou C."/>
            <person name="Zhu D."/>
            <person name="Lee S."/>
            <person name="Bess C."/>
            <person name="Blankenburg K."/>
            <person name="Forbes L."/>
            <person name="Fu Q."/>
            <person name="Gubbala S."/>
            <person name="Hirani K."/>
            <person name="Jayaseelan J.C."/>
            <person name="Lara F."/>
            <person name="Munidasa M."/>
            <person name="Palculict T."/>
            <person name="Patil S."/>
            <person name="Pu L.-L."/>
            <person name="Saada N."/>
            <person name="Tang L."/>
            <person name="Weissenberger G."/>
            <person name="Zhu Y."/>
            <person name="Hemphill L."/>
            <person name="Shang Y."/>
            <person name="Youmans B."/>
            <person name="Ayvaz T."/>
            <person name="Ross M."/>
            <person name="Santibanez J."/>
            <person name="Aqrawi P."/>
            <person name="Gross S."/>
            <person name="Joshi V."/>
            <person name="Fowler G."/>
            <person name="Nazareth L."/>
            <person name="Reid J."/>
            <person name="Worley K."/>
            <person name="Petrosino J."/>
            <person name="Highlander S."/>
            <person name="Gibbs R."/>
        </authorList>
    </citation>
    <scope>NUCLEOTIDE SEQUENCE [LARGE SCALE GENOMIC DNA]</scope>
    <source>
        <strain evidence="1 2">ATCC 29427</strain>
    </source>
</reference>
<gene>
    <name evidence="1" type="ORF">HMPREF9129_2193</name>
</gene>
<name>G4D713_9FIRM</name>
<sequence length="47" mass="5629">MKLQLFDYIDKSAELLNYYRNILEEISENIVDYLWDSLDNSVITNIT</sequence>
<accession>G4D713</accession>
<feature type="non-terminal residue" evidence="1">
    <location>
        <position position="47"/>
    </location>
</feature>
<protein>
    <submittedName>
        <fullName evidence="1">Uncharacterized protein</fullName>
    </submittedName>
</protein>
<dbReference type="AlphaFoldDB" id="G4D713"/>
<dbReference type="STRING" id="997350.HMPREF9129_2193"/>
<organism evidence="1 2">
    <name type="scientific">Peptoniphilus indolicus ATCC 29427</name>
    <dbReference type="NCBI Taxonomy" id="997350"/>
    <lineage>
        <taxon>Bacteria</taxon>
        <taxon>Bacillati</taxon>
        <taxon>Bacillota</taxon>
        <taxon>Tissierellia</taxon>
        <taxon>Tissierellales</taxon>
        <taxon>Peptoniphilaceae</taxon>
        <taxon>Peptoniphilus</taxon>
    </lineage>
</organism>
<evidence type="ECO:0000313" key="1">
    <source>
        <dbReference type="EMBL" id="EGY76307.1"/>
    </source>
</evidence>
<dbReference type="HOGENOM" id="CLU_3177247_0_0_9"/>
<dbReference type="OrthoDB" id="1694513at2"/>
<keyword evidence="2" id="KW-1185">Reference proteome</keyword>
<evidence type="ECO:0000313" key="2">
    <source>
        <dbReference type="Proteomes" id="UP000003422"/>
    </source>
</evidence>
<comment type="caution">
    <text evidence="1">The sequence shown here is derived from an EMBL/GenBank/DDBJ whole genome shotgun (WGS) entry which is preliminary data.</text>
</comment>
<dbReference type="EMBL" id="AGBB01000251">
    <property type="protein sequence ID" value="EGY76307.1"/>
    <property type="molecule type" value="Genomic_DNA"/>
</dbReference>